<dbReference type="GO" id="GO:0030313">
    <property type="term" value="C:cell envelope"/>
    <property type="evidence" value="ECO:0007669"/>
    <property type="project" value="UniProtKB-SubCell"/>
</dbReference>
<feature type="domain" description="4Fe-4S ferredoxin-type" evidence="8">
    <location>
        <begin position="129"/>
        <end position="158"/>
    </location>
</feature>
<dbReference type="PROSITE" id="PS00198">
    <property type="entry name" value="4FE4S_FER_1"/>
    <property type="match status" value="1"/>
</dbReference>
<keyword evidence="7" id="KW-0472">Membrane</keyword>
<keyword evidence="3" id="KW-0479">Metal-binding</keyword>
<feature type="transmembrane region" description="Helical" evidence="7">
    <location>
        <begin position="517"/>
        <end position="536"/>
    </location>
</feature>
<organism evidence="9">
    <name type="scientific">hydrothermal vent metagenome</name>
    <dbReference type="NCBI Taxonomy" id="652676"/>
    <lineage>
        <taxon>unclassified sequences</taxon>
        <taxon>metagenomes</taxon>
        <taxon>ecological metagenomes</taxon>
    </lineage>
</organism>
<feature type="transmembrane region" description="Helical" evidence="7">
    <location>
        <begin position="493"/>
        <end position="511"/>
    </location>
</feature>
<dbReference type="GO" id="GO:0019645">
    <property type="term" value="P:anaerobic electron transport chain"/>
    <property type="evidence" value="ECO:0007669"/>
    <property type="project" value="InterPro"/>
</dbReference>
<evidence type="ECO:0000259" key="8">
    <source>
        <dbReference type="PROSITE" id="PS51379"/>
    </source>
</evidence>
<dbReference type="Gene3D" id="3.30.70.20">
    <property type="match status" value="2"/>
</dbReference>
<feature type="domain" description="4Fe-4S ferredoxin-type" evidence="8">
    <location>
        <begin position="51"/>
        <end position="81"/>
    </location>
</feature>
<reference evidence="9" key="1">
    <citation type="submission" date="2018-06" db="EMBL/GenBank/DDBJ databases">
        <authorList>
            <person name="Zhirakovskaya E."/>
        </authorList>
    </citation>
    <scope>NUCLEOTIDE SEQUENCE</scope>
</reference>
<dbReference type="InterPro" id="IPR017896">
    <property type="entry name" value="4Fe4S_Fe-S-bd"/>
</dbReference>
<dbReference type="InterPro" id="IPR017900">
    <property type="entry name" value="4Fe4S_Fe_S_CS"/>
</dbReference>
<dbReference type="SUPFAM" id="SSF54862">
    <property type="entry name" value="4Fe-4S ferredoxins"/>
    <property type="match status" value="1"/>
</dbReference>
<comment type="subcellular location">
    <subcellularLocation>
        <location evidence="1">Cell envelope</location>
    </subcellularLocation>
</comment>
<dbReference type="PROSITE" id="PS51379">
    <property type="entry name" value="4FE4S_FER_2"/>
    <property type="match status" value="2"/>
</dbReference>
<evidence type="ECO:0000256" key="1">
    <source>
        <dbReference type="ARBA" id="ARBA00004196"/>
    </source>
</evidence>
<dbReference type="GO" id="GO:0016020">
    <property type="term" value="C:membrane"/>
    <property type="evidence" value="ECO:0007669"/>
    <property type="project" value="InterPro"/>
</dbReference>
<evidence type="ECO:0000256" key="4">
    <source>
        <dbReference type="ARBA" id="ARBA00022737"/>
    </source>
</evidence>
<evidence type="ECO:0000256" key="6">
    <source>
        <dbReference type="ARBA" id="ARBA00023014"/>
    </source>
</evidence>
<name>A0A3B1D1I0_9ZZZZ</name>
<keyword evidence="6" id="KW-0411">Iron-sulfur</keyword>
<feature type="transmembrane region" description="Helical" evidence="7">
    <location>
        <begin position="369"/>
        <end position="388"/>
    </location>
</feature>
<evidence type="ECO:0000256" key="3">
    <source>
        <dbReference type="ARBA" id="ARBA00022723"/>
    </source>
</evidence>
<dbReference type="InterPro" id="IPR051555">
    <property type="entry name" value="FDH_Electron_Transfer_Unit"/>
</dbReference>
<keyword evidence="5" id="KW-0408">Iron</keyword>
<dbReference type="GO" id="GO:0051539">
    <property type="term" value="F:4 iron, 4 sulfur cluster binding"/>
    <property type="evidence" value="ECO:0007669"/>
    <property type="project" value="UniProtKB-KW"/>
</dbReference>
<feature type="transmembrane region" description="Helical" evidence="7">
    <location>
        <begin position="252"/>
        <end position="272"/>
    </location>
</feature>
<feature type="transmembrane region" description="Helical" evidence="7">
    <location>
        <begin position="284"/>
        <end position="308"/>
    </location>
</feature>
<proteinExistence type="predicted"/>
<sequence length="552" mass="61298">MDTINQYLKNQADMTAVEKFSHEHDTLLQDDTQRRYSELIPKKSPGQGQQYAFEVDLDKCTGCKGCVTACHNENGLEEDEIWRTVGLLQGGSSQEPAIQHVTGACHHCIEPACMQGCPVKAYEKLPESGVVKHLDDQCIGCQYCILKCPYDVPKYNKKKGIVHKCDMCIGRLEVGEAPACVRGCPNEAIKITIISTENAIASSKDYVMNLPDAPDSEYTFPTTKYKTNKKMPWNMASADYFSVQPEHSHMPLVVMLVLTQLSVGAFGAILLLQKTIDVTLGDLLLPFHALIALGTGMLALNASIFHLGRPQYAFRAIIGLMTSWLSREILAFGAFSMLATIYALCVWPNPIGSILTNILNNMLPFGRALNFIEEAVVISGVFGIFCSVMVYKDTRRPFWNHPATTVKFLLTAGITGFATILLASVLFALVHAEVSLPYVMKSFGQTFCMIISIMASIKLVIEGSIFFHLNDQDFTLFKKTAILMTQPLKKATIWRFICGFIGGVIFPLILMKTYMHIGVGEMVLLSGFIFILTLIGEFLERYLFFKAVVPLK</sequence>
<protein>
    <submittedName>
        <fullName evidence="9">Molybdopterin oxidoreductase, iron sulfur subunit</fullName>
    </submittedName>
</protein>
<accession>A0A3B1D1I0</accession>
<dbReference type="AlphaFoldDB" id="A0A3B1D1I0"/>
<feature type="transmembrane region" description="Helical" evidence="7">
    <location>
        <begin position="442"/>
        <end position="461"/>
    </location>
</feature>
<keyword evidence="2" id="KW-0004">4Fe-4S</keyword>
<dbReference type="Pfam" id="PF04976">
    <property type="entry name" value="DmsC"/>
    <property type="match status" value="1"/>
</dbReference>
<evidence type="ECO:0000256" key="5">
    <source>
        <dbReference type="ARBA" id="ARBA00023004"/>
    </source>
</evidence>
<keyword evidence="7" id="KW-0812">Transmembrane</keyword>
<dbReference type="Pfam" id="PF13247">
    <property type="entry name" value="Fer4_11"/>
    <property type="match status" value="1"/>
</dbReference>
<evidence type="ECO:0000256" key="7">
    <source>
        <dbReference type="SAM" id="Phobius"/>
    </source>
</evidence>
<dbReference type="GO" id="GO:0046872">
    <property type="term" value="F:metal ion binding"/>
    <property type="evidence" value="ECO:0007669"/>
    <property type="project" value="UniProtKB-KW"/>
</dbReference>
<gene>
    <name evidence="9" type="ORF">MNBD_UNCLBAC01-1260</name>
</gene>
<dbReference type="PANTHER" id="PTHR43545:SF6">
    <property type="entry name" value="FORMATE DEHYDROGENASE, NITRATE-INDUCIBLE, IRON-SULFUR SUBUNIT"/>
    <property type="match status" value="1"/>
</dbReference>
<dbReference type="PANTHER" id="PTHR43545">
    <property type="entry name" value="FORMATE DEHYDROGENASE, NITRATE-INDUCIBLE, IRON-SULFUR SUBUNIT"/>
    <property type="match status" value="1"/>
</dbReference>
<evidence type="ECO:0000313" key="9">
    <source>
        <dbReference type="EMBL" id="VAX36746.1"/>
    </source>
</evidence>
<dbReference type="InterPro" id="IPR007059">
    <property type="entry name" value="DmsC"/>
</dbReference>
<keyword evidence="7" id="KW-1133">Transmembrane helix</keyword>
<dbReference type="CDD" id="cd16371">
    <property type="entry name" value="DMSOR_beta_like"/>
    <property type="match status" value="1"/>
</dbReference>
<evidence type="ECO:0000256" key="2">
    <source>
        <dbReference type="ARBA" id="ARBA00022485"/>
    </source>
</evidence>
<feature type="transmembrane region" description="Helical" evidence="7">
    <location>
        <begin position="329"/>
        <end position="349"/>
    </location>
</feature>
<feature type="transmembrane region" description="Helical" evidence="7">
    <location>
        <begin position="408"/>
        <end position="430"/>
    </location>
</feature>
<dbReference type="EMBL" id="UOGJ01000110">
    <property type="protein sequence ID" value="VAX36746.1"/>
    <property type="molecule type" value="Genomic_DNA"/>
</dbReference>
<keyword evidence="4" id="KW-0677">Repeat</keyword>